<evidence type="ECO:0000259" key="1">
    <source>
        <dbReference type="PROSITE" id="PS51186"/>
    </source>
</evidence>
<comment type="caution">
    <text evidence="2">The sequence shown here is derived from an EMBL/GenBank/DDBJ whole genome shotgun (WGS) entry which is preliminary data.</text>
</comment>
<dbReference type="Gene3D" id="3.40.630.30">
    <property type="match status" value="1"/>
</dbReference>
<dbReference type="PROSITE" id="PS51186">
    <property type="entry name" value="GNAT"/>
    <property type="match status" value="1"/>
</dbReference>
<name>A0A2R7Y329_9CREN</name>
<sequence length="205" mass="23290">MFDDVVVETCGVECADLVEGLVSSAMSWFHGYYARSCLESGVCNAAIVKERGEVVGSGLYFKVLIEPEPLGVVYYVVVKDAFRGLGYGKVLVSSIEELLSWEGVKYFIATARKTNKPSINMFKSLGYVVIELTELNDLIEVIRYVACSYDDDVLMIKGESIKEVKDVEPAVRYLMKLRHNRNVVRDVWERICHKPWVNLQKQRSF</sequence>
<proteinExistence type="predicted"/>
<dbReference type="InterPro" id="IPR000182">
    <property type="entry name" value="GNAT_dom"/>
</dbReference>
<feature type="domain" description="N-acetyltransferase" evidence="1">
    <location>
        <begin position="5"/>
        <end position="160"/>
    </location>
</feature>
<dbReference type="InterPro" id="IPR016181">
    <property type="entry name" value="Acyl_CoA_acyltransferase"/>
</dbReference>
<organism evidence="2 3">
    <name type="scientific">Zestosphaera tikiterensis</name>
    <dbReference type="NCBI Taxonomy" id="1973259"/>
    <lineage>
        <taxon>Archaea</taxon>
        <taxon>Thermoproteota</taxon>
        <taxon>Thermoprotei</taxon>
        <taxon>Desulfurococcales</taxon>
        <taxon>Desulfurococcaceae</taxon>
        <taxon>Zestosphaera</taxon>
    </lineage>
</organism>
<dbReference type="Proteomes" id="UP000244093">
    <property type="component" value="Unassembled WGS sequence"/>
</dbReference>
<evidence type="ECO:0000313" key="3">
    <source>
        <dbReference type="Proteomes" id="UP000244093"/>
    </source>
</evidence>
<dbReference type="Pfam" id="PF00583">
    <property type="entry name" value="Acetyltransf_1"/>
    <property type="match status" value="1"/>
</dbReference>
<dbReference type="EMBL" id="NBVN01000005">
    <property type="protein sequence ID" value="PUA31955.1"/>
    <property type="molecule type" value="Genomic_DNA"/>
</dbReference>
<dbReference type="AlphaFoldDB" id="A0A2R7Y329"/>
<dbReference type="SUPFAM" id="SSF55729">
    <property type="entry name" value="Acyl-CoA N-acyltransferases (Nat)"/>
    <property type="match status" value="1"/>
</dbReference>
<dbReference type="CDD" id="cd04301">
    <property type="entry name" value="NAT_SF"/>
    <property type="match status" value="1"/>
</dbReference>
<reference evidence="2 3" key="1">
    <citation type="journal article" date="2018" name="Syst. Appl. Microbiol.">
        <title>A new symbiotic nanoarchaeote (Candidatus Nanoclepta minutus) and its host (Zestosphaera tikiterensis gen. nov., sp. nov.) from a New Zealand hot spring.</title>
        <authorList>
            <person name="St John E."/>
            <person name="Liu Y."/>
            <person name="Podar M."/>
            <person name="Stott M.B."/>
            <person name="Meneghin J."/>
            <person name="Chen Z."/>
            <person name="Lagutin K."/>
            <person name="Mitchell K."/>
            <person name="Reysenbach A.L."/>
        </authorList>
    </citation>
    <scope>NUCLEOTIDE SEQUENCE [LARGE SCALE GENOMIC DNA]</scope>
    <source>
        <strain evidence="2">NZ3</strain>
    </source>
</reference>
<protein>
    <recommendedName>
        <fullName evidence="1">N-acetyltransferase domain-containing protein</fullName>
    </recommendedName>
</protein>
<evidence type="ECO:0000313" key="2">
    <source>
        <dbReference type="EMBL" id="PUA31955.1"/>
    </source>
</evidence>
<gene>
    <name evidence="2" type="ORF">B7O98_08185</name>
</gene>
<accession>A0A2R7Y329</accession>
<dbReference type="GO" id="GO:0016747">
    <property type="term" value="F:acyltransferase activity, transferring groups other than amino-acyl groups"/>
    <property type="evidence" value="ECO:0007669"/>
    <property type="project" value="InterPro"/>
</dbReference>